<evidence type="ECO:0000256" key="1">
    <source>
        <dbReference type="ARBA" id="ARBA00004123"/>
    </source>
</evidence>
<evidence type="ECO:0000313" key="7">
    <source>
        <dbReference type="Proteomes" id="UP000030746"/>
    </source>
</evidence>
<feature type="compositionally biased region" description="Basic residues" evidence="4">
    <location>
        <begin position="151"/>
        <end position="160"/>
    </location>
</feature>
<feature type="domain" description="Nucleoplasmin core" evidence="5">
    <location>
        <begin position="17"/>
        <end position="123"/>
    </location>
</feature>
<dbReference type="PANTHER" id="PTHR22747">
    <property type="entry name" value="NUCLEOPLASMIN"/>
    <property type="match status" value="1"/>
</dbReference>
<evidence type="ECO:0000256" key="4">
    <source>
        <dbReference type="SAM" id="MobiDB-lite"/>
    </source>
</evidence>
<dbReference type="AlphaFoldDB" id="V4AWG8"/>
<name>V4AWG8_LOTGI</name>
<dbReference type="GO" id="GO:0005737">
    <property type="term" value="C:cytoplasm"/>
    <property type="evidence" value="ECO:0007669"/>
    <property type="project" value="TreeGrafter"/>
</dbReference>
<dbReference type="PANTHER" id="PTHR22747:SF18">
    <property type="entry name" value="GEO09167P1-RELATED"/>
    <property type="match status" value="1"/>
</dbReference>
<dbReference type="RefSeq" id="XP_009051678.1">
    <property type="nucleotide sequence ID" value="XM_009053430.1"/>
</dbReference>
<accession>V4AWG8</accession>
<dbReference type="STRING" id="225164.V4AWG8"/>
<comment type="similarity">
    <text evidence="2">Belongs to the nucleoplasmin family.</text>
</comment>
<evidence type="ECO:0000313" key="6">
    <source>
        <dbReference type="EMBL" id="ESO97836.1"/>
    </source>
</evidence>
<evidence type="ECO:0000256" key="3">
    <source>
        <dbReference type="ARBA" id="ARBA00023242"/>
    </source>
</evidence>
<dbReference type="GO" id="GO:0003723">
    <property type="term" value="F:RNA binding"/>
    <property type="evidence" value="ECO:0007669"/>
    <property type="project" value="TreeGrafter"/>
</dbReference>
<dbReference type="GO" id="GO:0003682">
    <property type="term" value="F:chromatin binding"/>
    <property type="evidence" value="ECO:0007669"/>
    <property type="project" value="TreeGrafter"/>
</dbReference>
<proteinExistence type="inferred from homology"/>
<comment type="subcellular location">
    <subcellularLocation>
        <location evidence="1">Nucleus</location>
    </subcellularLocation>
</comment>
<dbReference type="GO" id="GO:0042393">
    <property type="term" value="F:histone binding"/>
    <property type="evidence" value="ECO:0007669"/>
    <property type="project" value="TreeGrafter"/>
</dbReference>
<dbReference type="GO" id="GO:0005730">
    <property type="term" value="C:nucleolus"/>
    <property type="evidence" value="ECO:0007669"/>
    <property type="project" value="TreeGrafter"/>
</dbReference>
<keyword evidence="7" id="KW-1185">Reference proteome</keyword>
<evidence type="ECO:0000259" key="5">
    <source>
        <dbReference type="Pfam" id="PF03066"/>
    </source>
</evidence>
<dbReference type="HOGENOM" id="CLU_1125632_0_0_1"/>
<dbReference type="InterPro" id="IPR004301">
    <property type="entry name" value="Nucleoplasmin"/>
</dbReference>
<dbReference type="KEGG" id="lgi:LOTGIDRAFT_228383"/>
<dbReference type="SUPFAM" id="SSF69203">
    <property type="entry name" value="Nucleoplasmin-like core domain"/>
    <property type="match status" value="1"/>
</dbReference>
<protein>
    <recommendedName>
        <fullName evidence="5">Nucleoplasmin core domain-containing protein</fullName>
    </recommendedName>
</protein>
<gene>
    <name evidence="6" type="ORF">LOTGIDRAFT_228383</name>
</gene>
<feature type="compositionally biased region" description="Basic residues" evidence="4">
    <location>
        <begin position="234"/>
        <end position="247"/>
    </location>
</feature>
<dbReference type="Proteomes" id="UP000030746">
    <property type="component" value="Unassembled WGS sequence"/>
</dbReference>
<keyword evidence="3" id="KW-0539">Nucleus</keyword>
<feature type="region of interest" description="Disordered" evidence="4">
    <location>
        <begin position="131"/>
        <end position="247"/>
    </location>
</feature>
<dbReference type="Gene3D" id="2.60.120.340">
    <property type="entry name" value="Nucleoplasmin core domain"/>
    <property type="match status" value="1"/>
</dbReference>
<dbReference type="CTD" id="20247643"/>
<dbReference type="EMBL" id="KB201304">
    <property type="protein sequence ID" value="ESO97836.1"/>
    <property type="molecule type" value="Genomic_DNA"/>
</dbReference>
<feature type="compositionally biased region" description="Acidic residues" evidence="4">
    <location>
        <begin position="131"/>
        <end position="146"/>
    </location>
</feature>
<dbReference type="OMA" id="PMAPQTF"/>
<dbReference type="InterPro" id="IPR024057">
    <property type="entry name" value="Nucleoplasmin_core_dom"/>
</dbReference>
<dbReference type="GO" id="GO:0005654">
    <property type="term" value="C:nucleoplasm"/>
    <property type="evidence" value="ECO:0007669"/>
    <property type="project" value="TreeGrafter"/>
</dbReference>
<dbReference type="GO" id="GO:0006338">
    <property type="term" value="P:chromatin remodeling"/>
    <property type="evidence" value="ECO:0007669"/>
    <property type="project" value="TreeGrafter"/>
</dbReference>
<feature type="compositionally biased region" description="Acidic residues" evidence="4">
    <location>
        <begin position="177"/>
        <end position="209"/>
    </location>
</feature>
<organism evidence="6 7">
    <name type="scientific">Lottia gigantea</name>
    <name type="common">Giant owl limpet</name>
    <dbReference type="NCBI Taxonomy" id="225164"/>
    <lineage>
        <taxon>Eukaryota</taxon>
        <taxon>Metazoa</taxon>
        <taxon>Spiralia</taxon>
        <taxon>Lophotrochozoa</taxon>
        <taxon>Mollusca</taxon>
        <taxon>Gastropoda</taxon>
        <taxon>Patellogastropoda</taxon>
        <taxon>Lottioidea</taxon>
        <taxon>Lottiidae</taxon>
        <taxon>Lottia</taxon>
    </lineage>
</organism>
<dbReference type="OrthoDB" id="6075101at2759"/>
<reference evidence="6 7" key="1">
    <citation type="journal article" date="2013" name="Nature">
        <title>Insights into bilaterian evolution from three spiralian genomes.</title>
        <authorList>
            <person name="Simakov O."/>
            <person name="Marletaz F."/>
            <person name="Cho S.J."/>
            <person name="Edsinger-Gonzales E."/>
            <person name="Havlak P."/>
            <person name="Hellsten U."/>
            <person name="Kuo D.H."/>
            <person name="Larsson T."/>
            <person name="Lv J."/>
            <person name="Arendt D."/>
            <person name="Savage R."/>
            <person name="Osoegawa K."/>
            <person name="de Jong P."/>
            <person name="Grimwood J."/>
            <person name="Chapman J.A."/>
            <person name="Shapiro H."/>
            <person name="Aerts A."/>
            <person name="Otillar R.P."/>
            <person name="Terry A.Y."/>
            <person name="Boore J.L."/>
            <person name="Grigoriev I.V."/>
            <person name="Lindberg D.R."/>
            <person name="Seaver E.C."/>
            <person name="Weisblat D.A."/>
            <person name="Putnam N.H."/>
            <person name="Rokhsar D.S."/>
        </authorList>
    </citation>
    <scope>NUCLEOTIDE SEQUENCE [LARGE SCALE GENOMIC DNA]</scope>
</reference>
<dbReference type="InterPro" id="IPR036824">
    <property type="entry name" value="Nucleoplasmin_core_dom_sf"/>
</dbReference>
<evidence type="ECO:0000256" key="2">
    <source>
        <dbReference type="ARBA" id="ARBA00010744"/>
    </source>
</evidence>
<dbReference type="Pfam" id="PF03066">
    <property type="entry name" value="Nucleoplasmin"/>
    <property type="match status" value="1"/>
</dbReference>
<dbReference type="GeneID" id="20247643"/>
<sequence length="247" mass="27605">MAVETSDMEDTQLGEFFWGCELSKENPSVTFSIKEEDEDSDFMHHTLFVKHAVLGGQAVKDEINIVTVETQNFDKETIKQPFISLTRGESSMCYMDISFTDKSPVTFSLSEGTGPIYISAVQLVEFPEEDADHTMDEEGLTEEEEESPVRPKLKTNKRKGGATVGASKAKQRSKMEADDDEDEDESEEDEEDEDEEDDDEEMEDEEEEPSPEKKKGAKKKNAKAGGKGAAKKVEKPKKKAAAKKSKK</sequence>